<dbReference type="STRING" id="686624.SAMN04488242_0929"/>
<dbReference type="Pfam" id="PF02852">
    <property type="entry name" value="Pyr_redox_dim"/>
    <property type="match status" value="1"/>
</dbReference>
<comment type="cofactor">
    <cofactor evidence="1">
        <name>FAD</name>
        <dbReference type="ChEBI" id="CHEBI:57692"/>
    </cofactor>
</comment>
<dbReference type="Pfam" id="PF00581">
    <property type="entry name" value="Rhodanese"/>
    <property type="match status" value="1"/>
</dbReference>
<dbReference type="AlphaFoldDB" id="A0A1G9IGG6"/>
<protein>
    <submittedName>
        <fullName evidence="8">NADPH-dependent 2,4-dienoyl-CoA reductase, sulfur reductase</fullName>
    </submittedName>
</protein>
<dbReference type="InterPro" id="IPR023753">
    <property type="entry name" value="FAD/NAD-binding_dom"/>
</dbReference>
<evidence type="ECO:0000313" key="9">
    <source>
        <dbReference type="Proteomes" id="UP000199475"/>
    </source>
</evidence>
<dbReference type="InterPro" id="IPR004099">
    <property type="entry name" value="Pyr_nucl-diS_OxRdtase_dimer"/>
</dbReference>
<evidence type="ECO:0000256" key="4">
    <source>
        <dbReference type="ARBA" id="ARBA00022827"/>
    </source>
</evidence>
<dbReference type="InterPro" id="IPR036188">
    <property type="entry name" value="FAD/NAD-bd_sf"/>
</dbReference>
<proteinExistence type="inferred from homology"/>
<evidence type="ECO:0000256" key="5">
    <source>
        <dbReference type="ARBA" id="ARBA00023002"/>
    </source>
</evidence>
<dbReference type="Proteomes" id="UP000199475">
    <property type="component" value="Unassembled WGS sequence"/>
</dbReference>
<dbReference type="InterPro" id="IPR001763">
    <property type="entry name" value="Rhodanese-like_dom"/>
</dbReference>
<organism evidence="8 9">
    <name type="scientific">Tessaracoccus oleiagri</name>
    <dbReference type="NCBI Taxonomy" id="686624"/>
    <lineage>
        <taxon>Bacteria</taxon>
        <taxon>Bacillati</taxon>
        <taxon>Actinomycetota</taxon>
        <taxon>Actinomycetes</taxon>
        <taxon>Propionibacteriales</taxon>
        <taxon>Propionibacteriaceae</taxon>
        <taxon>Tessaracoccus</taxon>
    </lineage>
</organism>
<keyword evidence="6" id="KW-0676">Redox-active center</keyword>
<dbReference type="InterPro" id="IPR050260">
    <property type="entry name" value="FAD-bd_OxRdtase"/>
</dbReference>
<name>A0A1G9IGG6_9ACTN</name>
<dbReference type="GO" id="GO:0016491">
    <property type="term" value="F:oxidoreductase activity"/>
    <property type="evidence" value="ECO:0007669"/>
    <property type="project" value="UniProtKB-KW"/>
</dbReference>
<dbReference type="RefSeq" id="WP_093249299.1">
    <property type="nucleotide sequence ID" value="NZ_FNGP01000001.1"/>
</dbReference>
<keyword evidence="3" id="KW-0285">Flavoprotein</keyword>
<evidence type="ECO:0000256" key="6">
    <source>
        <dbReference type="ARBA" id="ARBA00023284"/>
    </source>
</evidence>
<keyword evidence="4" id="KW-0274">FAD</keyword>
<dbReference type="SUPFAM" id="SSF52821">
    <property type="entry name" value="Rhodanese/Cell cycle control phosphatase"/>
    <property type="match status" value="1"/>
</dbReference>
<dbReference type="InterPro" id="IPR036873">
    <property type="entry name" value="Rhodanese-like_dom_sf"/>
</dbReference>
<dbReference type="Gene3D" id="3.40.250.10">
    <property type="entry name" value="Rhodanese-like domain"/>
    <property type="match status" value="1"/>
</dbReference>
<evidence type="ECO:0000256" key="2">
    <source>
        <dbReference type="ARBA" id="ARBA00009130"/>
    </source>
</evidence>
<gene>
    <name evidence="8" type="ORF">SAMN04488242_0929</name>
</gene>
<keyword evidence="5" id="KW-0560">Oxidoreductase</keyword>
<dbReference type="InterPro" id="IPR016156">
    <property type="entry name" value="FAD/NAD-linked_Rdtase_dimer_sf"/>
</dbReference>
<comment type="similarity">
    <text evidence="2">Belongs to the class-III pyridine nucleotide-disulfide oxidoreductase family.</text>
</comment>
<dbReference type="SMART" id="SM00450">
    <property type="entry name" value="RHOD"/>
    <property type="match status" value="1"/>
</dbReference>
<evidence type="ECO:0000259" key="7">
    <source>
        <dbReference type="PROSITE" id="PS50206"/>
    </source>
</evidence>
<dbReference type="EMBL" id="FNGP01000001">
    <property type="protein sequence ID" value="SDL24340.1"/>
    <property type="molecule type" value="Genomic_DNA"/>
</dbReference>
<sequence length="554" mass="58290">MRLVVVGGVAGGMSAAARFRRLNEDAEIIVLERGGEVSFANCGLPYFVGGEITDESALLVQTPASLEASLGLDVRVNTRALALDPETRTLTIEDADGRSELTYDELILSPGASALRPPIPGVDSPRVQTLRTVPDALSLNLIAATAKRAVVLGAGFIGLEAAEALNARGLETSIVELAPHVLPPLEDEMANLVRDELLRLGIAVHDGVSADAIEQGEAHDTVVLSDGTRFETDVIVLSVGVRPDTSVWEAAGVECERGAIIVDEVGRTNVDRVWAAGDATVSVDRITGARRPVALAGPANRAGRLVADAISGKLQHRLPGLTGTAIVRVGDLTAALTGANRRALADAGITHYTVHLHPLNHAGYFPGASQIHLMVHFGTDGKLLGAQAVGNDGVDKRIDVLAVALKAGMTVHDLIDLDLAYSPPYGSAKDPVNIAGMMAANVLDGTLNLWYAKDVEDVMRESLVLDVRSAGEVRTGHLPGALNIPHTQLRDRIDEVREAAGGRGVAVYCQSGMRSYLAHRQLSQAGLRSANLSGGMLTLRATLGPRADELLLTK</sequence>
<dbReference type="Pfam" id="PF07992">
    <property type="entry name" value="Pyr_redox_2"/>
    <property type="match status" value="1"/>
</dbReference>
<evidence type="ECO:0000256" key="1">
    <source>
        <dbReference type="ARBA" id="ARBA00001974"/>
    </source>
</evidence>
<dbReference type="PRINTS" id="PR00368">
    <property type="entry name" value="FADPNR"/>
</dbReference>
<dbReference type="SUPFAM" id="SSF51905">
    <property type="entry name" value="FAD/NAD(P)-binding domain"/>
    <property type="match status" value="2"/>
</dbReference>
<dbReference type="OrthoDB" id="9802028at2"/>
<dbReference type="PANTHER" id="PTHR43429:SF1">
    <property type="entry name" value="NAD(P)H SULFUR OXIDOREDUCTASE (COA-DEPENDENT)"/>
    <property type="match status" value="1"/>
</dbReference>
<reference evidence="8 9" key="1">
    <citation type="submission" date="2016-10" db="EMBL/GenBank/DDBJ databases">
        <authorList>
            <person name="de Groot N.N."/>
        </authorList>
    </citation>
    <scope>NUCLEOTIDE SEQUENCE [LARGE SCALE GENOMIC DNA]</scope>
    <source>
        <strain evidence="8 9">CGMCC 1.9159</strain>
    </source>
</reference>
<evidence type="ECO:0000256" key="3">
    <source>
        <dbReference type="ARBA" id="ARBA00022630"/>
    </source>
</evidence>
<accession>A0A1G9IGG6</accession>
<keyword evidence="9" id="KW-1185">Reference proteome</keyword>
<dbReference type="PANTHER" id="PTHR43429">
    <property type="entry name" value="PYRIDINE NUCLEOTIDE-DISULFIDE OXIDOREDUCTASE DOMAIN-CONTAINING"/>
    <property type="match status" value="1"/>
</dbReference>
<dbReference type="SUPFAM" id="SSF55424">
    <property type="entry name" value="FAD/NAD-linked reductases, dimerisation (C-terminal) domain"/>
    <property type="match status" value="1"/>
</dbReference>
<feature type="domain" description="Rhodanese" evidence="7">
    <location>
        <begin position="458"/>
        <end position="548"/>
    </location>
</feature>
<dbReference type="PRINTS" id="PR00411">
    <property type="entry name" value="PNDRDTASEI"/>
</dbReference>
<dbReference type="Gene3D" id="3.50.50.60">
    <property type="entry name" value="FAD/NAD(P)-binding domain"/>
    <property type="match status" value="2"/>
</dbReference>
<evidence type="ECO:0000313" key="8">
    <source>
        <dbReference type="EMBL" id="SDL24340.1"/>
    </source>
</evidence>
<dbReference type="PROSITE" id="PS50206">
    <property type="entry name" value="RHODANESE_3"/>
    <property type="match status" value="1"/>
</dbReference>